<dbReference type="AlphaFoldDB" id="A0A7X9ZWN0"/>
<comment type="caution">
    <text evidence="1">The sequence shown here is derived from an EMBL/GenBank/DDBJ whole genome shotgun (WGS) entry which is preliminary data.</text>
</comment>
<dbReference type="Proteomes" id="UP000583127">
    <property type="component" value="Unassembled WGS sequence"/>
</dbReference>
<sequence>MAATDAKSHACAKIAADQVIGATAASRGMSLQQTLNSVNKTGPDAAENIAAGWQLVAHGVNPRDVAELAYAVCRNPQQ</sequence>
<gene>
    <name evidence="1" type="ORF">HHL14_10920</name>
</gene>
<protein>
    <submittedName>
        <fullName evidence="1">Uncharacterized protein</fullName>
    </submittedName>
</protein>
<dbReference type="EMBL" id="JABBFZ010000004">
    <property type="protein sequence ID" value="NML31344.1"/>
    <property type="molecule type" value="Genomic_DNA"/>
</dbReference>
<organism evidence="1 2">
    <name type="scientific">Paraburkholderia antibiotica</name>
    <dbReference type="NCBI Taxonomy" id="2728839"/>
    <lineage>
        <taxon>Bacteria</taxon>
        <taxon>Pseudomonadati</taxon>
        <taxon>Pseudomonadota</taxon>
        <taxon>Betaproteobacteria</taxon>
        <taxon>Burkholderiales</taxon>
        <taxon>Burkholderiaceae</taxon>
        <taxon>Paraburkholderia</taxon>
    </lineage>
</organism>
<proteinExistence type="predicted"/>
<name>A0A7X9ZWN0_9BURK</name>
<reference evidence="1 2" key="1">
    <citation type="submission" date="2020-04" db="EMBL/GenBank/DDBJ databases">
        <title>Paraburkholderia sp. G-4-1-8 isolated from soil.</title>
        <authorList>
            <person name="Dahal R.H."/>
        </authorList>
    </citation>
    <scope>NUCLEOTIDE SEQUENCE [LARGE SCALE GENOMIC DNA]</scope>
    <source>
        <strain evidence="1 2">G-4-1-8</strain>
    </source>
</reference>
<accession>A0A7X9ZWN0</accession>
<evidence type="ECO:0000313" key="1">
    <source>
        <dbReference type="EMBL" id="NML31344.1"/>
    </source>
</evidence>
<evidence type="ECO:0000313" key="2">
    <source>
        <dbReference type="Proteomes" id="UP000583127"/>
    </source>
</evidence>
<keyword evidence="2" id="KW-1185">Reference proteome</keyword>
<dbReference type="RefSeq" id="WP_169497601.1">
    <property type="nucleotide sequence ID" value="NZ_JABBFZ010000004.1"/>
</dbReference>